<dbReference type="RefSeq" id="WP_048165011.1">
    <property type="nucleotide sequence ID" value="NZ_CP006019.1"/>
</dbReference>
<dbReference type="InterPro" id="IPR051268">
    <property type="entry name" value="Type-I_R_enzyme_R_subunit"/>
</dbReference>
<keyword evidence="14" id="KW-1185">Reference proteome</keyword>
<dbReference type="OrthoDB" id="11429at2157"/>
<dbReference type="eggNOG" id="arCOG00878">
    <property type="taxonomic scope" value="Archaea"/>
</dbReference>
<evidence type="ECO:0000256" key="5">
    <source>
        <dbReference type="ARBA" id="ARBA00022741"/>
    </source>
</evidence>
<evidence type="ECO:0000256" key="4">
    <source>
        <dbReference type="ARBA" id="ARBA00022722"/>
    </source>
</evidence>
<dbReference type="GO" id="GO:0009307">
    <property type="term" value="P:DNA restriction-modification system"/>
    <property type="evidence" value="ECO:0007669"/>
    <property type="project" value="UniProtKB-KW"/>
</dbReference>
<sequence>MPAQTPEYSQCEKPTIERLTSKGWHYKRGIEVLENEKEPLLTSRLKRALMRINNISEDEANEVINILKITPSGVEGSRKMLHYIKEGVPLKDKEDNTIKTVQLIDYENLNNNEFLVANQVGYPFKTKIPDIVLYINGIPLVIIECKRLKKSWKKAYKQIKGYEKEMPELFKYVQFGVGIGDRVVYFPIVPWLKDVPVYEWKGESFDDLDNLAELLTPSTILDILRYFIFYRENKGVFTKVLPRYMQYRAVGKVVERAVSYAKGEIKRNKGLIWHWQGSGKTLTMIFSAYKIKRLLGNPTIFFVVDRRELEEQLAGELKAVGLSFEVISSIKGLKEVLMHSDGKRGIFITLIHKFREEELREVKEALEKVSKRRKTIMNRRDVIAFIDEGHRTQYGELASTMRTILKNASFFAFTGTPISKKERDTYATFGYDDEPYLDRYFIIDSIADGFTVKIAYQARLEERVHLKKDYLEAFLSSKLEEIPEEYRGRVKEELRKKLDMIKLLLKNPKRIDVIAEDIARHYQENVNPFKAMVVAVDREACVLYKRALDNILPKEYSEVVMTFNQNDPEIVEKYHDELKERFQNKSDEEIREEIVTAFKNKEHPKILIVTEMLLTGFDAPILQTMYLDKPLKEHRLLQAIARTNRPFFKNGENIKAFGLIVDYVGVFKDLKKALEIYDERDIKGVAYDVDKIKKELRSKINEAMKFFEGVVVSDDREVIMEAVKLLFQNNTWEEFQKLYKEIRYYYKLLKEDRWEFRDTFSWLTEVYYAYNSKINGLDPEIEQKMDEFLSEALKFIHETVDVGRIKSEFPIIELDEEFLKKVMKKTHKERAFYDLLFAVRHYINTHKGPITEDLVEQVESIIDRWKKRKEDIERLYEEILGVAQTIQEREKERKALNLSELEYSLVTVLKRHVRSDTQKLIGDIKDLLKETERFRFSRWQEKADVVSDVSRATMLFLVRRYQGRIDNIIKARDEVLEVLKRWS</sequence>
<evidence type="ECO:0000313" key="13">
    <source>
        <dbReference type="EMBL" id="AIF69456.1"/>
    </source>
</evidence>
<keyword evidence="9" id="KW-0067">ATP-binding</keyword>
<dbReference type="EC" id="3.1.21.3" evidence="3"/>
<dbReference type="InterPro" id="IPR055180">
    <property type="entry name" value="HsdR_RecA-like_helicase_dom_2"/>
</dbReference>
<dbReference type="InterPro" id="IPR027417">
    <property type="entry name" value="P-loop_NTPase"/>
</dbReference>
<dbReference type="CDD" id="cd18030">
    <property type="entry name" value="DEXHc_RE_I_HsdR"/>
    <property type="match status" value="1"/>
</dbReference>
<evidence type="ECO:0000259" key="12">
    <source>
        <dbReference type="PROSITE" id="PS51192"/>
    </source>
</evidence>
<dbReference type="GO" id="GO:0005524">
    <property type="term" value="F:ATP binding"/>
    <property type="evidence" value="ECO:0007669"/>
    <property type="project" value="UniProtKB-KW"/>
</dbReference>
<dbReference type="PANTHER" id="PTHR30195">
    <property type="entry name" value="TYPE I SITE-SPECIFIC DEOXYRIBONUCLEASE PROTEIN SUBUNIT M AND R"/>
    <property type="match status" value="1"/>
</dbReference>
<dbReference type="SUPFAM" id="SSF52540">
    <property type="entry name" value="P-loop containing nucleoside triphosphate hydrolases"/>
    <property type="match status" value="2"/>
</dbReference>
<dbReference type="KEGG" id="ppac:PAP_05225"/>
<feature type="coiled-coil region" evidence="11">
    <location>
        <begin position="352"/>
        <end position="379"/>
    </location>
</feature>
<dbReference type="HOGENOM" id="CLU_005762_0_0_2"/>
<keyword evidence="8" id="KW-0378">Hydrolase</keyword>
<evidence type="ECO:0000256" key="3">
    <source>
        <dbReference type="ARBA" id="ARBA00012654"/>
    </source>
</evidence>
<dbReference type="GO" id="GO:0120545">
    <property type="term" value="F:nucleic acid conformation isomerase activity"/>
    <property type="evidence" value="ECO:0007669"/>
    <property type="project" value="UniProtKB-ARBA"/>
</dbReference>
<keyword evidence="7 13" id="KW-0255">Endonuclease</keyword>
<reference evidence="13 14" key="2">
    <citation type="journal article" date="2015" name="Genome Announc.">
        <title>Complete Genome Sequence of Hyperthermophilic Piezophilic Archaeon Palaeococcus pacificus DY20341T, Isolated from Deep-Sea Hydrothermal Sediments.</title>
        <authorList>
            <person name="Zeng X."/>
            <person name="Jebbar M."/>
            <person name="Shao Z."/>
        </authorList>
    </citation>
    <scope>NUCLEOTIDE SEQUENCE [LARGE SCALE GENOMIC DNA]</scope>
    <source>
        <strain evidence="13 14">DY20341</strain>
    </source>
</reference>
<organism evidence="13 14">
    <name type="scientific">Palaeococcus pacificus DY20341</name>
    <dbReference type="NCBI Taxonomy" id="1343739"/>
    <lineage>
        <taxon>Archaea</taxon>
        <taxon>Methanobacteriati</taxon>
        <taxon>Methanobacteriota</taxon>
        <taxon>Thermococci</taxon>
        <taxon>Thermococcales</taxon>
        <taxon>Thermococcaceae</taxon>
        <taxon>Palaeococcus</taxon>
    </lineage>
</organism>
<dbReference type="Gene3D" id="3.40.50.300">
    <property type="entry name" value="P-loop containing nucleotide triphosphate hydrolases"/>
    <property type="match status" value="2"/>
</dbReference>
<dbReference type="InterPro" id="IPR004473">
    <property type="entry name" value="Restrct_endonuc_typeI_HsdR"/>
</dbReference>
<comment type="catalytic activity">
    <reaction evidence="1">
        <text>Endonucleolytic cleavage of DNA to give random double-stranded fragments with terminal 5'-phosphates, ATP is simultaneously hydrolyzed.</text>
        <dbReference type="EC" id="3.1.21.3"/>
    </reaction>
</comment>
<dbReference type="AlphaFoldDB" id="A0A075LTL2"/>
<evidence type="ECO:0000256" key="1">
    <source>
        <dbReference type="ARBA" id="ARBA00000851"/>
    </source>
</evidence>
<dbReference type="CDD" id="cd22332">
    <property type="entry name" value="HsdR_N"/>
    <property type="match status" value="1"/>
</dbReference>
<keyword evidence="10" id="KW-0238">DNA-binding</keyword>
<dbReference type="Pfam" id="PF22679">
    <property type="entry name" value="T1R_D3-like"/>
    <property type="match status" value="1"/>
</dbReference>
<evidence type="ECO:0000256" key="11">
    <source>
        <dbReference type="SAM" id="Coils"/>
    </source>
</evidence>
<dbReference type="GO" id="GO:0009035">
    <property type="term" value="F:type I site-specific deoxyribonuclease activity"/>
    <property type="evidence" value="ECO:0007669"/>
    <property type="project" value="UniProtKB-EC"/>
</dbReference>
<accession>A0A075LTL2</accession>
<dbReference type="PANTHER" id="PTHR30195:SF15">
    <property type="entry name" value="TYPE I RESTRICTION ENZYME HINDI ENDONUCLEASE SUBUNIT"/>
    <property type="match status" value="1"/>
</dbReference>
<keyword evidence="6" id="KW-0680">Restriction system</keyword>
<evidence type="ECO:0000256" key="9">
    <source>
        <dbReference type="ARBA" id="ARBA00022840"/>
    </source>
</evidence>
<dbReference type="GeneID" id="24842168"/>
<dbReference type="Pfam" id="PF18766">
    <property type="entry name" value="SWI2_SNF2"/>
    <property type="match status" value="1"/>
</dbReference>
<dbReference type="EMBL" id="CP006019">
    <property type="protein sequence ID" value="AIF69456.1"/>
    <property type="molecule type" value="Genomic_DNA"/>
</dbReference>
<dbReference type="Gene3D" id="3.90.1570.50">
    <property type="match status" value="1"/>
</dbReference>
<evidence type="ECO:0000256" key="7">
    <source>
        <dbReference type="ARBA" id="ARBA00022759"/>
    </source>
</evidence>
<evidence type="ECO:0000256" key="10">
    <source>
        <dbReference type="ARBA" id="ARBA00023125"/>
    </source>
</evidence>
<dbReference type="PROSITE" id="PS51192">
    <property type="entry name" value="HELICASE_ATP_BIND_1"/>
    <property type="match status" value="1"/>
</dbReference>
<evidence type="ECO:0000256" key="2">
    <source>
        <dbReference type="ARBA" id="ARBA00008598"/>
    </source>
</evidence>
<evidence type="ECO:0000256" key="6">
    <source>
        <dbReference type="ARBA" id="ARBA00022747"/>
    </source>
</evidence>
<evidence type="ECO:0000313" key="14">
    <source>
        <dbReference type="Proteomes" id="UP000027981"/>
    </source>
</evidence>
<dbReference type="InterPro" id="IPR007409">
    <property type="entry name" value="Restrct_endonuc_type1_HsdR_N"/>
</dbReference>
<evidence type="ECO:0000256" key="8">
    <source>
        <dbReference type="ARBA" id="ARBA00022801"/>
    </source>
</evidence>
<dbReference type="Proteomes" id="UP000027981">
    <property type="component" value="Chromosome"/>
</dbReference>
<dbReference type="NCBIfam" id="TIGR00348">
    <property type="entry name" value="hsdR"/>
    <property type="match status" value="1"/>
</dbReference>
<keyword evidence="4" id="KW-0540">Nuclease</keyword>
<dbReference type="STRING" id="1343739.PAP_05225"/>
<keyword evidence="5" id="KW-0547">Nucleotide-binding</keyword>
<dbReference type="GO" id="GO:0003677">
    <property type="term" value="F:DNA binding"/>
    <property type="evidence" value="ECO:0007669"/>
    <property type="project" value="UniProtKB-KW"/>
</dbReference>
<protein>
    <recommendedName>
        <fullName evidence="3">type I site-specific deoxyribonuclease</fullName>
        <ecNumber evidence="3">3.1.21.3</ecNumber>
    </recommendedName>
</protein>
<dbReference type="InterPro" id="IPR014001">
    <property type="entry name" value="Helicase_ATP-bd"/>
</dbReference>
<keyword evidence="11" id="KW-0175">Coiled coil</keyword>
<dbReference type="CDD" id="cd18800">
    <property type="entry name" value="SF2_C_EcoR124I-like"/>
    <property type="match status" value="1"/>
</dbReference>
<dbReference type="InterPro" id="IPR040980">
    <property type="entry name" value="SWI2_SNF2"/>
</dbReference>
<gene>
    <name evidence="13" type="ORF">PAP_05225</name>
</gene>
<proteinExistence type="inferred from homology"/>
<reference evidence="14" key="1">
    <citation type="submission" date="2013-06" db="EMBL/GenBank/DDBJ databases">
        <title>Complete Genome Sequence of Hyperthermophilic Palaeococcus pacificus DY20341T, Isolated from a Deep-Sea Hydrothermal Sediments.</title>
        <authorList>
            <person name="Zeng X."/>
            <person name="Shao Z."/>
        </authorList>
    </citation>
    <scope>NUCLEOTIDE SEQUENCE [LARGE SCALE GENOMIC DNA]</scope>
    <source>
        <strain evidence="14">DY20341</strain>
    </source>
</reference>
<dbReference type="SMART" id="SM00487">
    <property type="entry name" value="DEXDc"/>
    <property type="match status" value="1"/>
</dbReference>
<feature type="domain" description="Helicase ATP-binding" evidence="12">
    <location>
        <begin position="261"/>
        <end position="435"/>
    </location>
</feature>
<dbReference type="REBASE" id="89976">
    <property type="entry name" value="Ppa20341ORF5190P"/>
</dbReference>
<dbReference type="Pfam" id="PF04313">
    <property type="entry name" value="HSDR_N"/>
    <property type="match status" value="1"/>
</dbReference>
<name>A0A075LTL2_9EURY</name>
<comment type="similarity">
    <text evidence="2">Belongs to the HsdR family.</text>
</comment>